<dbReference type="Proteomes" id="UP000188276">
    <property type="component" value="Unassembled WGS sequence"/>
</dbReference>
<sequence length="76" mass="8694">MAGAHSQLAWKNGRDGVRLETFYISDLVQAFYIINAIVKNADISIGIFSWESLLYDLCLWPDTQCMTQRIGHFRAI</sequence>
<reference evidence="2" key="1">
    <citation type="submission" date="2017-02" db="EMBL/GenBank/DDBJ databases">
        <authorList>
            <person name="Rodrigo-Torres L."/>
            <person name="Arahal R.D."/>
            <person name="Lucena T."/>
        </authorList>
    </citation>
    <scope>NUCLEOTIDE SEQUENCE [LARGE SCALE GENOMIC DNA]</scope>
    <source>
        <strain evidence="2">CECT 7878</strain>
    </source>
</reference>
<dbReference type="AlphaFoldDB" id="A0A1R4LLE2"/>
<keyword evidence="2" id="KW-1185">Reference proteome</keyword>
<evidence type="ECO:0000313" key="2">
    <source>
        <dbReference type="Proteomes" id="UP000188276"/>
    </source>
</evidence>
<proteinExistence type="predicted"/>
<name>A0A1R4LLE2_VIBR1</name>
<accession>A0A1R4LLE2</accession>
<dbReference type="EMBL" id="FULE01000031">
    <property type="protein sequence ID" value="SJN57416.1"/>
    <property type="molecule type" value="Genomic_DNA"/>
</dbReference>
<organism evidence="1 2">
    <name type="scientific">Vibrio ruber (strain DSM 16370 / JCM 11486 / BCRC 17186 / CECT 7878 / LMG 23124 / VR1)</name>
    <dbReference type="NCBI Taxonomy" id="1123498"/>
    <lineage>
        <taxon>Bacteria</taxon>
        <taxon>Pseudomonadati</taxon>
        <taxon>Pseudomonadota</taxon>
        <taxon>Gammaproteobacteria</taxon>
        <taxon>Vibrionales</taxon>
        <taxon>Vibrionaceae</taxon>
        <taxon>Vibrio</taxon>
    </lineage>
</organism>
<evidence type="ECO:0000313" key="1">
    <source>
        <dbReference type="EMBL" id="SJN57416.1"/>
    </source>
</evidence>
<gene>
    <name evidence="1" type="ORF">VR7878_02300</name>
</gene>
<protein>
    <submittedName>
        <fullName evidence="1">Uncharacterized protein</fullName>
    </submittedName>
</protein>